<proteinExistence type="inferred from homology"/>
<protein>
    <submittedName>
        <fullName evidence="3">Universal stress protein</fullName>
    </submittedName>
</protein>
<keyword evidence="4" id="KW-1185">Reference proteome</keyword>
<evidence type="ECO:0000313" key="3">
    <source>
        <dbReference type="EMBL" id="MFB9730971.1"/>
    </source>
</evidence>
<dbReference type="Pfam" id="PF00582">
    <property type="entry name" value="Usp"/>
    <property type="match status" value="1"/>
</dbReference>
<gene>
    <name evidence="3" type="ORF">ACFFN0_02810</name>
</gene>
<comment type="similarity">
    <text evidence="1">Belongs to the universal stress protein A family.</text>
</comment>
<name>A0ABV5UZJ7_9MICO</name>
<evidence type="ECO:0000259" key="2">
    <source>
        <dbReference type="Pfam" id="PF00582"/>
    </source>
</evidence>
<sequence length="231" mass="23516">MSATVRALGPVLVGVDGSASSASAVAWATAEASAEGTRLVLVHDSGAGRAVGRALLERARDRARRSDPRASTELVLEADRDDGACPAGTIGRAVGATGGADAEQAMTVVGRRGSGGFPGMRLGSTARRLVHDGIGTLVLVPPGWEPGRVDPQAAVVAVATGPCEDADRVVVAARLRAERDERPLVVVRTDRQQHPVAAVLVHDAGAEIIVLPRGPTAAAVAEEATAPVMIV</sequence>
<comment type="caution">
    <text evidence="3">The sequence shown here is derived from an EMBL/GenBank/DDBJ whole genome shotgun (WGS) entry which is preliminary data.</text>
</comment>
<accession>A0ABV5UZJ7</accession>
<organism evidence="3 4">
    <name type="scientific">Ornithinimicrobium kibberense</name>
    <dbReference type="NCBI Taxonomy" id="282060"/>
    <lineage>
        <taxon>Bacteria</taxon>
        <taxon>Bacillati</taxon>
        <taxon>Actinomycetota</taxon>
        <taxon>Actinomycetes</taxon>
        <taxon>Micrococcales</taxon>
        <taxon>Ornithinimicrobiaceae</taxon>
        <taxon>Ornithinimicrobium</taxon>
    </lineage>
</organism>
<dbReference type="SUPFAM" id="SSF52402">
    <property type="entry name" value="Adenine nucleotide alpha hydrolases-like"/>
    <property type="match status" value="1"/>
</dbReference>
<dbReference type="EMBL" id="JBHMAX010000005">
    <property type="protein sequence ID" value="MFB9730971.1"/>
    <property type="molecule type" value="Genomic_DNA"/>
</dbReference>
<dbReference type="Proteomes" id="UP001589613">
    <property type="component" value="Unassembled WGS sequence"/>
</dbReference>
<evidence type="ECO:0000256" key="1">
    <source>
        <dbReference type="ARBA" id="ARBA00008791"/>
    </source>
</evidence>
<dbReference type="Gene3D" id="3.40.50.12370">
    <property type="match status" value="1"/>
</dbReference>
<dbReference type="RefSeq" id="WP_289017982.1">
    <property type="nucleotide sequence ID" value="NZ_JBHMAX010000005.1"/>
</dbReference>
<dbReference type="InterPro" id="IPR006016">
    <property type="entry name" value="UspA"/>
</dbReference>
<feature type="domain" description="UspA" evidence="2">
    <location>
        <begin position="10"/>
        <end position="131"/>
    </location>
</feature>
<dbReference type="InterPro" id="IPR006015">
    <property type="entry name" value="Universal_stress_UspA"/>
</dbReference>
<dbReference type="PRINTS" id="PR01438">
    <property type="entry name" value="UNVRSLSTRESS"/>
</dbReference>
<reference evidence="3 4" key="1">
    <citation type="submission" date="2024-09" db="EMBL/GenBank/DDBJ databases">
        <authorList>
            <person name="Sun Q."/>
            <person name="Mori K."/>
        </authorList>
    </citation>
    <scope>NUCLEOTIDE SEQUENCE [LARGE SCALE GENOMIC DNA]</scope>
    <source>
        <strain evidence="3 4">JCM 12763</strain>
    </source>
</reference>
<evidence type="ECO:0000313" key="4">
    <source>
        <dbReference type="Proteomes" id="UP001589613"/>
    </source>
</evidence>